<accession>A0A167NQ59</accession>
<name>A0A167NQ59_9HYPO</name>
<proteinExistence type="predicted"/>
<reference evidence="2 3" key="1">
    <citation type="journal article" date="2016" name="Genome Biol. Evol.">
        <title>Divergent and convergent evolution of fungal pathogenicity.</title>
        <authorList>
            <person name="Shang Y."/>
            <person name="Xiao G."/>
            <person name="Zheng P."/>
            <person name="Cen K."/>
            <person name="Zhan S."/>
            <person name="Wang C."/>
        </authorList>
    </citation>
    <scope>NUCLEOTIDE SEQUENCE [LARGE SCALE GENOMIC DNA]</scope>
    <source>
        <strain evidence="2 3">RCEF 264</strain>
    </source>
</reference>
<evidence type="ECO:0000256" key="1">
    <source>
        <dbReference type="SAM" id="MobiDB-lite"/>
    </source>
</evidence>
<dbReference type="Proteomes" id="UP000076874">
    <property type="component" value="Unassembled WGS sequence"/>
</dbReference>
<feature type="compositionally biased region" description="Low complexity" evidence="1">
    <location>
        <begin position="104"/>
        <end position="123"/>
    </location>
</feature>
<keyword evidence="3" id="KW-1185">Reference proteome</keyword>
<evidence type="ECO:0000313" key="2">
    <source>
        <dbReference type="EMBL" id="OAA55796.1"/>
    </source>
</evidence>
<protein>
    <submittedName>
        <fullName evidence="2">Uncharacterized protein</fullName>
    </submittedName>
</protein>
<feature type="region of interest" description="Disordered" evidence="1">
    <location>
        <begin position="90"/>
        <end position="143"/>
    </location>
</feature>
<evidence type="ECO:0000313" key="3">
    <source>
        <dbReference type="Proteomes" id="UP000076874"/>
    </source>
</evidence>
<dbReference type="EMBL" id="AZHD01000018">
    <property type="protein sequence ID" value="OAA55796.1"/>
    <property type="molecule type" value="Genomic_DNA"/>
</dbReference>
<dbReference type="AlphaFoldDB" id="A0A167NQ59"/>
<gene>
    <name evidence="2" type="ORF">SPI_08003</name>
</gene>
<organism evidence="2 3">
    <name type="scientific">Niveomyces insectorum RCEF 264</name>
    <dbReference type="NCBI Taxonomy" id="1081102"/>
    <lineage>
        <taxon>Eukaryota</taxon>
        <taxon>Fungi</taxon>
        <taxon>Dikarya</taxon>
        <taxon>Ascomycota</taxon>
        <taxon>Pezizomycotina</taxon>
        <taxon>Sordariomycetes</taxon>
        <taxon>Hypocreomycetidae</taxon>
        <taxon>Hypocreales</taxon>
        <taxon>Cordycipitaceae</taxon>
        <taxon>Niveomyces</taxon>
    </lineage>
</organism>
<sequence>MPGIDFSHGHGWVLPARSPADGPLSGPAGSLPGVLASSTLPAVSLPSAAASLPTPDTALTAPTLSAADIVSVGNATLPFLNSATTPTAVTVAPSDAGPGTTKSAAGPGPTTKGAPTTTADKPASTTAPKATGSPTAKPTTGAAPRRARFNLSVTALGLAAAVLLLF</sequence>
<comment type="caution">
    <text evidence="2">The sequence shown here is derived from an EMBL/GenBank/DDBJ whole genome shotgun (WGS) entry which is preliminary data.</text>
</comment>
<feature type="compositionally biased region" description="Polar residues" evidence="1">
    <location>
        <begin position="124"/>
        <end position="138"/>
    </location>
</feature>